<dbReference type="AlphaFoldDB" id="A0A917DDN8"/>
<name>A0A917DDN8_9FLAO</name>
<dbReference type="Proteomes" id="UP000625735">
    <property type="component" value="Unassembled WGS sequence"/>
</dbReference>
<evidence type="ECO:0000313" key="4">
    <source>
        <dbReference type="Proteomes" id="UP000625735"/>
    </source>
</evidence>
<keyword evidence="1" id="KW-0472">Membrane</keyword>
<comment type="caution">
    <text evidence="3">The sequence shown here is derived from an EMBL/GenBank/DDBJ whole genome shotgun (WGS) entry which is preliminary data.</text>
</comment>
<keyword evidence="1" id="KW-1133">Transmembrane helix</keyword>
<feature type="transmembrane region" description="Helical" evidence="1">
    <location>
        <begin position="30"/>
        <end position="51"/>
    </location>
</feature>
<evidence type="ECO:0000313" key="3">
    <source>
        <dbReference type="EMBL" id="GGD28479.1"/>
    </source>
</evidence>
<protein>
    <recommendedName>
        <fullName evidence="2">2TM domain-containing protein</fullName>
    </recommendedName>
</protein>
<feature type="domain" description="2TM" evidence="2">
    <location>
        <begin position="18"/>
        <end position="97"/>
    </location>
</feature>
<reference evidence="3" key="1">
    <citation type="journal article" date="2014" name="Int. J. Syst. Evol. Microbiol.">
        <title>Complete genome sequence of Corynebacterium casei LMG S-19264T (=DSM 44701T), isolated from a smear-ripened cheese.</title>
        <authorList>
            <consortium name="US DOE Joint Genome Institute (JGI-PGF)"/>
            <person name="Walter F."/>
            <person name="Albersmeier A."/>
            <person name="Kalinowski J."/>
            <person name="Ruckert C."/>
        </authorList>
    </citation>
    <scope>NUCLEOTIDE SEQUENCE</scope>
    <source>
        <strain evidence="3">CGMCC 1.12506</strain>
    </source>
</reference>
<evidence type="ECO:0000256" key="1">
    <source>
        <dbReference type="SAM" id="Phobius"/>
    </source>
</evidence>
<keyword evidence="1" id="KW-0812">Transmembrane</keyword>
<dbReference type="InterPro" id="IPR025698">
    <property type="entry name" value="2TM_dom"/>
</dbReference>
<dbReference type="Pfam" id="PF13239">
    <property type="entry name" value="2TM"/>
    <property type="match status" value="1"/>
</dbReference>
<evidence type="ECO:0000259" key="2">
    <source>
        <dbReference type="Pfam" id="PF13239"/>
    </source>
</evidence>
<proteinExistence type="predicted"/>
<organism evidence="3 4">
    <name type="scientific">Flavobacterium orientale</name>
    <dbReference type="NCBI Taxonomy" id="1756020"/>
    <lineage>
        <taxon>Bacteria</taxon>
        <taxon>Pseudomonadati</taxon>
        <taxon>Bacteroidota</taxon>
        <taxon>Flavobacteriia</taxon>
        <taxon>Flavobacteriales</taxon>
        <taxon>Flavobacteriaceae</taxon>
        <taxon>Flavobacterium</taxon>
    </lineage>
</organism>
<sequence length="106" mass="12707">MELNHTIMQTNSEYDSYQKASKKVKEIKGFYIHLFTYLVIIPVIVFINLRFSPQHYWFFYPMIGWGVGLLGHGFGVFGTDSLFSKDWEERKIKQFMEEEKKKNTFH</sequence>
<keyword evidence="4" id="KW-1185">Reference proteome</keyword>
<feature type="transmembrane region" description="Helical" evidence="1">
    <location>
        <begin position="57"/>
        <end position="83"/>
    </location>
</feature>
<gene>
    <name evidence="3" type="ORF">GCM10011343_18310</name>
</gene>
<dbReference type="EMBL" id="BMFG01000006">
    <property type="protein sequence ID" value="GGD28479.1"/>
    <property type="molecule type" value="Genomic_DNA"/>
</dbReference>
<reference evidence="3" key="2">
    <citation type="submission" date="2020-09" db="EMBL/GenBank/DDBJ databases">
        <authorList>
            <person name="Sun Q."/>
            <person name="Zhou Y."/>
        </authorList>
    </citation>
    <scope>NUCLEOTIDE SEQUENCE</scope>
    <source>
        <strain evidence="3">CGMCC 1.12506</strain>
    </source>
</reference>
<accession>A0A917DDN8</accession>